<keyword evidence="2" id="KW-1185">Reference proteome</keyword>
<organism evidence="1 2">
    <name type="scientific">Candolleomyces aberdarensis</name>
    <dbReference type="NCBI Taxonomy" id="2316362"/>
    <lineage>
        <taxon>Eukaryota</taxon>
        <taxon>Fungi</taxon>
        <taxon>Dikarya</taxon>
        <taxon>Basidiomycota</taxon>
        <taxon>Agaricomycotina</taxon>
        <taxon>Agaricomycetes</taxon>
        <taxon>Agaricomycetidae</taxon>
        <taxon>Agaricales</taxon>
        <taxon>Agaricineae</taxon>
        <taxon>Psathyrellaceae</taxon>
        <taxon>Candolleomyces</taxon>
    </lineage>
</organism>
<evidence type="ECO:0000313" key="2">
    <source>
        <dbReference type="Proteomes" id="UP000290288"/>
    </source>
</evidence>
<reference evidence="1 2" key="1">
    <citation type="submission" date="2019-01" db="EMBL/GenBank/DDBJ databases">
        <title>Draft genome sequence of Psathyrella aberdarensis IHI B618.</title>
        <authorList>
            <person name="Buettner E."/>
            <person name="Kellner H."/>
        </authorList>
    </citation>
    <scope>NUCLEOTIDE SEQUENCE [LARGE SCALE GENOMIC DNA]</scope>
    <source>
        <strain evidence="1 2">IHI B618</strain>
    </source>
</reference>
<dbReference type="EMBL" id="SDEE01000393">
    <property type="protein sequence ID" value="RXW16869.1"/>
    <property type="molecule type" value="Genomic_DNA"/>
</dbReference>
<dbReference type="AlphaFoldDB" id="A0A4Q2DBW5"/>
<evidence type="ECO:0000313" key="1">
    <source>
        <dbReference type="EMBL" id="RXW16869.1"/>
    </source>
</evidence>
<protein>
    <submittedName>
        <fullName evidence="1">Uncharacterized protein</fullName>
    </submittedName>
</protein>
<gene>
    <name evidence="1" type="ORF">EST38_g8983</name>
</gene>
<accession>A0A4Q2DBW5</accession>
<name>A0A4Q2DBW5_9AGAR</name>
<proteinExistence type="predicted"/>
<dbReference type="Proteomes" id="UP000290288">
    <property type="component" value="Unassembled WGS sequence"/>
</dbReference>
<comment type="caution">
    <text evidence="1">The sequence shown here is derived from an EMBL/GenBank/DDBJ whole genome shotgun (WGS) entry which is preliminary data.</text>
</comment>
<dbReference type="OrthoDB" id="406631at2759"/>
<sequence>MYSPSERDHHHKHLVTAGRIEPERIQLFPVLKKVETPNPADWRQAYGSSLKKPEALLSAGIAPKSNWKHFVPNNQTTLQPDGVPCRKY</sequence>